<proteinExistence type="predicted"/>
<reference evidence="2" key="2">
    <citation type="submission" date="2015-06" db="UniProtKB">
        <authorList>
            <consortium name="EnsemblPlants"/>
        </authorList>
    </citation>
    <scope>IDENTIFICATION</scope>
</reference>
<protein>
    <submittedName>
        <fullName evidence="2">Uncharacterized protein</fullName>
    </submittedName>
</protein>
<feature type="region of interest" description="Disordered" evidence="1">
    <location>
        <begin position="1"/>
        <end position="20"/>
    </location>
</feature>
<evidence type="ECO:0000256" key="1">
    <source>
        <dbReference type="SAM" id="MobiDB-lite"/>
    </source>
</evidence>
<evidence type="ECO:0000313" key="2">
    <source>
        <dbReference type="EnsemblPlants" id="ORUFI04G04280.1"/>
    </source>
</evidence>
<name>A0A0E0P5P4_ORYRU</name>
<dbReference type="HOGENOM" id="CLU_105218_0_0_1"/>
<sequence>MPSRSPKITTAKSTSDQRKVSATCYDCGEQHLKNTRSSARKVTKLQVSLPTRRMAVRRYSQVTSTTHDTNRHLNVQPPPQRIIVKGTVRGRIVPPAIVSSLQHQRQQGKQCQENNSSLQLQRGSTLLRQHPQQVLSAPGRPTVVSSSNAPHIAPIRRPVCKSPLGNPMSKKIPPAIAVKRIAIPSPKINAQSNVSDATSISRN</sequence>
<organism evidence="2 3">
    <name type="scientific">Oryza rufipogon</name>
    <name type="common">Brownbeard rice</name>
    <name type="synonym">Asian wild rice</name>
    <dbReference type="NCBI Taxonomy" id="4529"/>
    <lineage>
        <taxon>Eukaryota</taxon>
        <taxon>Viridiplantae</taxon>
        <taxon>Streptophyta</taxon>
        <taxon>Embryophyta</taxon>
        <taxon>Tracheophyta</taxon>
        <taxon>Spermatophyta</taxon>
        <taxon>Magnoliopsida</taxon>
        <taxon>Liliopsida</taxon>
        <taxon>Poales</taxon>
        <taxon>Poaceae</taxon>
        <taxon>BOP clade</taxon>
        <taxon>Oryzoideae</taxon>
        <taxon>Oryzeae</taxon>
        <taxon>Oryzinae</taxon>
        <taxon>Oryza</taxon>
    </lineage>
</organism>
<reference evidence="3" key="1">
    <citation type="submission" date="2013-06" db="EMBL/GenBank/DDBJ databases">
        <authorList>
            <person name="Zhao Q."/>
        </authorList>
    </citation>
    <scope>NUCLEOTIDE SEQUENCE</scope>
    <source>
        <strain evidence="3">cv. W1943</strain>
    </source>
</reference>
<feature type="compositionally biased region" description="Polar residues" evidence="1">
    <location>
        <begin position="1"/>
        <end position="14"/>
    </location>
</feature>
<evidence type="ECO:0000313" key="3">
    <source>
        <dbReference type="Proteomes" id="UP000008022"/>
    </source>
</evidence>
<dbReference type="Proteomes" id="UP000008022">
    <property type="component" value="Unassembled WGS sequence"/>
</dbReference>
<dbReference type="AlphaFoldDB" id="A0A0E0P5P4"/>
<accession>A0A0E0P5P4</accession>
<dbReference type="EnsemblPlants" id="ORUFI04G04280.1">
    <property type="protein sequence ID" value="ORUFI04G04280.1"/>
    <property type="gene ID" value="ORUFI04G04280"/>
</dbReference>
<keyword evidence="3" id="KW-1185">Reference proteome</keyword>
<dbReference type="Gramene" id="ORUFI04G04280.1">
    <property type="protein sequence ID" value="ORUFI04G04280.1"/>
    <property type="gene ID" value="ORUFI04G04280"/>
</dbReference>